<feature type="transmembrane region" description="Helical" evidence="7">
    <location>
        <begin position="312"/>
        <end position="334"/>
    </location>
</feature>
<keyword evidence="5 7" id="KW-1133">Transmembrane helix</keyword>
<sequence>MTTGSIKLGLKENWKQFTLLVIVNAFVGGMVGMERTIFPQFAELELGVSSKTAILSFITAFGLTKALANYYTGKLANKFGRKNLLLLGWLIAIPIPFILIYASSWNWVVFANVLLGISQGLTWSSTVVMKIDLVGEKDRGLAMGLNEFSGYFAVGLIAFLTGYIAHKYGVTPYPFYIGIVISILGFLLTIFWVKDTRAFVQKESTSDQTETLKNVFLETTFKNKTLSSVTQAGLINNLNDGMIWGLLPIMLLSLSYNTRDIGIITAIYPTVWGIGQLFTGKMSDYYSKKAMLFWGMLLQGIAILLIPMSRDFYVLIFLSGILGLGTALVYPTFLSTIAQTTSPLQRAESIGTFRLWRDLGYAFGAVISGVIADLFGIEYAIIFIGLLTIVSSLIIKFRMPEQIKATKTYIDISTLCN</sequence>
<evidence type="ECO:0000259" key="8">
    <source>
        <dbReference type="PROSITE" id="PS50850"/>
    </source>
</evidence>
<feature type="transmembrane region" description="Helical" evidence="7">
    <location>
        <begin position="377"/>
        <end position="397"/>
    </location>
</feature>
<proteinExistence type="predicted"/>
<evidence type="ECO:0000256" key="3">
    <source>
        <dbReference type="ARBA" id="ARBA00022475"/>
    </source>
</evidence>
<feature type="domain" description="Major facilitator superfamily (MFS) profile" evidence="8">
    <location>
        <begin position="17"/>
        <end position="403"/>
    </location>
</feature>
<dbReference type="InterPro" id="IPR050171">
    <property type="entry name" value="MFS_Transporters"/>
</dbReference>
<keyword evidence="4 7" id="KW-0812">Transmembrane</keyword>
<name>A0AAJ5WAP6_9SPHI</name>
<keyword evidence="3" id="KW-1003">Cell membrane</keyword>
<dbReference type="Pfam" id="PF07690">
    <property type="entry name" value="MFS_1"/>
    <property type="match status" value="2"/>
</dbReference>
<dbReference type="CDD" id="cd17325">
    <property type="entry name" value="MFS_MdtG_SLC18_like"/>
    <property type="match status" value="1"/>
</dbReference>
<dbReference type="PROSITE" id="PS50850">
    <property type="entry name" value="MFS"/>
    <property type="match status" value="1"/>
</dbReference>
<dbReference type="SUPFAM" id="SSF103473">
    <property type="entry name" value="MFS general substrate transporter"/>
    <property type="match status" value="1"/>
</dbReference>
<feature type="transmembrane region" description="Helical" evidence="7">
    <location>
        <begin position="290"/>
        <end position="306"/>
    </location>
</feature>
<feature type="transmembrane region" description="Helical" evidence="7">
    <location>
        <begin position="17"/>
        <end position="33"/>
    </location>
</feature>
<feature type="transmembrane region" description="Helical" evidence="7">
    <location>
        <begin position="84"/>
        <end position="102"/>
    </location>
</feature>
<dbReference type="GO" id="GO:0005886">
    <property type="term" value="C:plasma membrane"/>
    <property type="evidence" value="ECO:0007669"/>
    <property type="project" value="UniProtKB-SubCell"/>
</dbReference>
<evidence type="ECO:0000256" key="2">
    <source>
        <dbReference type="ARBA" id="ARBA00022448"/>
    </source>
</evidence>
<evidence type="ECO:0000256" key="7">
    <source>
        <dbReference type="SAM" id="Phobius"/>
    </source>
</evidence>
<dbReference type="InterPro" id="IPR011701">
    <property type="entry name" value="MFS"/>
</dbReference>
<feature type="transmembrane region" description="Helical" evidence="7">
    <location>
        <begin position="172"/>
        <end position="193"/>
    </location>
</feature>
<dbReference type="Proteomes" id="UP001214530">
    <property type="component" value="Chromosome"/>
</dbReference>
<evidence type="ECO:0000256" key="4">
    <source>
        <dbReference type="ARBA" id="ARBA00022692"/>
    </source>
</evidence>
<evidence type="ECO:0000313" key="10">
    <source>
        <dbReference type="Proteomes" id="UP001214530"/>
    </source>
</evidence>
<evidence type="ECO:0000313" key="9">
    <source>
        <dbReference type="EMBL" id="WEK20488.1"/>
    </source>
</evidence>
<dbReference type="EMBL" id="CP119313">
    <property type="protein sequence ID" value="WEK20488.1"/>
    <property type="molecule type" value="Genomic_DNA"/>
</dbReference>
<evidence type="ECO:0000256" key="6">
    <source>
        <dbReference type="ARBA" id="ARBA00023136"/>
    </source>
</evidence>
<accession>A0AAJ5WAP6</accession>
<protein>
    <submittedName>
        <fullName evidence="9">MFS transporter</fullName>
    </submittedName>
</protein>
<dbReference type="AlphaFoldDB" id="A0AAJ5WAP6"/>
<dbReference type="PANTHER" id="PTHR23517">
    <property type="entry name" value="RESISTANCE PROTEIN MDTM, PUTATIVE-RELATED-RELATED"/>
    <property type="match status" value="1"/>
</dbReference>
<keyword evidence="6 7" id="KW-0472">Membrane</keyword>
<keyword evidence="2" id="KW-0813">Transport</keyword>
<evidence type="ECO:0000256" key="1">
    <source>
        <dbReference type="ARBA" id="ARBA00004651"/>
    </source>
</evidence>
<feature type="transmembrane region" description="Helical" evidence="7">
    <location>
        <begin position="53"/>
        <end position="72"/>
    </location>
</feature>
<dbReference type="GO" id="GO:0022857">
    <property type="term" value="F:transmembrane transporter activity"/>
    <property type="evidence" value="ECO:0007669"/>
    <property type="project" value="InterPro"/>
</dbReference>
<dbReference type="InterPro" id="IPR020846">
    <property type="entry name" value="MFS_dom"/>
</dbReference>
<feature type="transmembrane region" description="Helical" evidence="7">
    <location>
        <begin position="108"/>
        <end position="128"/>
    </location>
</feature>
<dbReference type="PRINTS" id="PR01035">
    <property type="entry name" value="TCRTETA"/>
</dbReference>
<evidence type="ECO:0000256" key="5">
    <source>
        <dbReference type="ARBA" id="ARBA00022989"/>
    </source>
</evidence>
<comment type="subcellular location">
    <subcellularLocation>
        <location evidence="1">Cell membrane</location>
        <topology evidence="1">Multi-pass membrane protein</topology>
    </subcellularLocation>
</comment>
<dbReference type="Gene3D" id="1.20.1250.20">
    <property type="entry name" value="MFS general substrate transporter like domains"/>
    <property type="match status" value="2"/>
</dbReference>
<dbReference type="PANTHER" id="PTHR23517:SF3">
    <property type="entry name" value="INTEGRAL MEMBRANE TRANSPORT PROTEIN"/>
    <property type="match status" value="1"/>
</dbReference>
<gene>
    <name evidence="9" type="ORF">P0Y49_04975</name>
</gene>
<reference evidence="9" key="1">
    <citation type="submission" date="2023-03" db="EMBL/GenBank/DDBJ databases">
        <title>Andean soil-derived lignocellulolytic bacterial consortium as a source of novel taxa and putative plastic-active enzymes.</title>
        <authorList>
            <person name="Diaz-Garcia L."/>
            <person name="Chuvochina M."/>
            <person name="Feuerriegel G."/>
            <person name="Bunk B."/>
            <person name="Sproer C."/>
            <person name="Streit W.R."/>
            <person name="Rodriguez L.M."/>
            <person name="Overmann J."/>
            <person name="Jimenez D.J."/>
        </authorList>
    </citation>
    <scope>NUCLEOTIDE SEQUENCE</scope>
    <source>
        <strain evidence="9">MAG 3858</strain>
    </source>
</reference>
<organism evidence="9 10">
    <name type="scientific">Candidatus Pedobacter colombiensis</name>
    <dbReference type="NCBI Taxonomy" id="3121371"/>
    <lineage>
        <taxon>Bacteria</taxon>
        <taxon>Pseudomonadati</taxon>
        <taxon>Bacteroidota</taxon>
        <taxon>Sphingobacteriia</taxon>
        <taxon>Sphingobacteriales</taxon>
        <taxon>Sphingobacteriaceae</taxon>
        <taxon>Pedobacter</taxon>
    </lineage>
</organism>
<dbReference type="InterPro" id="IPR001958">
    <property type="entry name" value="Tet-R_TetA/multi-R_MdtG-like"/>
</dbReference>
<feature type="transmembrane region" description="Helical" evidence="7">
    <location>
        <begin position="148"/>
        <end position="166"/>
    </location>
</feature>
<dbReference type="InterPro" id="IPR036259">
    <property type="entry name" value="MFS_trans_sf"/>
</dbReference>